<dbReference type="InterPro" id="IPR050217">
    <property type="entry name" value="Peroxiredoxin"/>
</dbReference>
<dbReference type="SUPFAM" id="SSF52833">
    <property type="entry name" value="Thioredoxin-like"/>
    <property type="match status" value="1"/>
</dbReference>
<comment type="catalytic activity">
    <reaction evidence="6">
        <text>a hydroperoxide + [thioredoxin]-dithiol = an alcohol + [thioredoxin]-disulfide + H2O</text>
        <dbReference type="Rhea" id="RHEA:62620"/>
        <dbReference type="Rhea" id="RHEA-COMP:10698"/>
        <dbReference type="Rhea" id="RHEA-COMP:10700"/>
        <dbReference type="ChEBI" id="CHEBI:15377"/>
        <dbReference type="ChEBI" id="CHEBI:29950"/>
        <dbReference type="ChEBI" id="CHEBI:30879"/>
        <dbReference type="ChEBI" id="CHEBI:35924"/>
        <dbReference type="ChEBI" id="CHEBI:50058"/>
        <dbReference type="EC" id="1.11.1.24"/>
    </reaction>
</comment>
<dbReference type="Pfam" id="PF00578">
    <property type="entry name" value="AhpC-TSA"/>
    <property type="match status" value="1"/>
</dbReference>
<organism evidence="8">
    <name type="scientific">Lygus hesperus</name>
    <name type="common">Western plant bug</name>
    <dbReference type="NCBI Taxonomy" id="30085"/>
    <lineage>
        <taxon>Eukaryota</taxon>
        <taxon>Metazoa</taxon>
        <taxon>Ecdysozoa</taxon>
        <taxon>Arthropoda</taxon>
        <taxon>Hexapoda</taxon>
        <taxon>Insecta</taxon>
        <taxon>Pterygota</taxon>
        <taxon>Neoptera</taxon>
        <taxon>Paraneoptera</taxon>
        <taxon>Hemiptera</taxon>
        <taxon>Heteroptera</taxon>
        <taxon>Panheteroptera</taxon>
        <taxon>Cimicomorpha</taxon>
        <taxon>Miridae</taxon>
        <taxon>Mirini</taxon>
        <taxon>Lygus</taxon>
    </lineage>
</organism>
<evidence type="ECO:0000256" key="1">
    <source>
        <dbReference type="ARBA" id="ARBA00009796"/>
    </source>
</evidence>
<reference evidence="8" key="1">
    <citation type="journal article" date="2014" name="PLoS ONE">
        <title>Transcriptome-Based Identification of ABC Transporters in the Western Tarnished Plant Bug Lygus hesperus.</title>
        <authorList>
            <person name="Hull J.J."/>
            <person name="Chaney K."/>
            <person name="Geib S.M."/>
            <person name="Fabrick J.A."/>
            <person name="Brent C.S."/>
            <person name="Walsh D."/>
            <person name="Lavine L.C."/>
        </authorList>
    </citation>
    <scope>NUCLEOTIDE SEQUENCE</scope>
</reference>
<dbReference type="EC" id="1.11.1.24" evidence="2"/>
<evidence type="ECO:0000256" key="6">
    <source>
        <dbReference type="ARBA" id="ARBA00049091"/>
    </source>
</evidence>
<reference evidence="8" key="2">
    <citation type="submission" date="2014-07" db="EMBL/GenBank/DDBJ databases">
        <authorList>
            <person name="Hull J."/>
        </authorList>
    </citation>
    <scope>NUCLEOTIDE SEQUENCE</scope>
</reference>
<evidence type="ECO:0000313" key="8">
    <source>
        <dbReference type="EMBL" id="JAG18710.1"/>
    </source>
</evidence>
<comment type="similarity">
    <text evidence="1">Belongs to the peroxiredoxin family. AhpC/Prx1 subfamily.</text>
</comment>
<dbReference type="AlphaFoldDB" id="A0A0A9XNN6"/>
<dbReference type="EMBL" id="GBHO01024894">
    <property type="protein sequence ID" value="JAG18710.1"/>
    <property type="molecule type" value="Transcribed_RNA"/>
</dbReference>
<evidence type="ECO:0000256" key="5">
    <source>
        <dbReference type="ARBA" id="ARBA00023284"/>
    </source>
</evidence>
<dbReference type="Gene3D" id="3.40.30.10">
    <property type="entry name" value="Glutaredoxin"/>
    <property type="match status" value="1"/>
</dbReference>
<evidence type="ECO:0000256" key="3">
    <source>
        <dbReference type="ARBA" id="ARBA00023002"/>
    </source>
</evidence>
<dbReference type="PANTHER" id="PTHR10681">
    <property type="entry name" value="THIOREDOXIN PEROXIDASE"/>
    <property type="match status" value="1"/>
</dbReference>
<keyword evidence="3" id="KW-0560">Oxidoreductase</keyword>
<dbReference type="GO" id="GO:0019430">
    <property type="term" value="P:removal of superoxide radicals"/>
    <property type="evidence" value="ECO:0007669"/>
    <property type="project" value="TreeGrafter"/>
</dbReference>
<dbReference type="InterPro" id="IPR000866">
    <property type="entry name" value="AhpC/TSA"/>
</dbReference>
<feature type="non-terminal residue" evidence="8">
    <location>
        <position position="1"/>
    </location>
</feature>
<dbReference type="GO" id="GO:0008379">
    <property type="term" value="F:thioredoxin peroxidase activity"/>
    <property type="evidence" value="ECO:0007669"/>
    <property type="project" value="TreeGrafter"/>
</dbReference>
<gene>
    <name evidence="8" type="primary">Prdx2_1</name>
    <name evidence="8" type="ORF">CM83_12487</name>
</gene>
<dbReference type="InterPro" id="IPR013766">
    <property type="entry name" value="Thioredoxin_domain"/>
</dbReference>
<evidence type="ECO:0000256" key="4">
    <source>
        <dbReference type="ARBA" id="ARBA00023157"/>
    </source>
</evidence>
<evidence type="ECO:0000256" key="2">
    <source>
        <dbReference type="ARBA" id="ARBA00013017"/>
    </source>
</evidence>
<evidence type="ECO:0000259" key="7">
    <source>
        <dbReference type="PROSITE" id="PS51352"/>
    </source>
</evidence>
<proteinExistence type="inferred from homology"/>
<protein>
    <recommendedName>
        <fullName evidence="2">thioredoxin-dependent peroxiredoxin</fullName>
        <ecNumber evidence="2">1.11.1.24</ecNumber>
    </recommendedName>
</protein>
<dbReference type="InterPro" id="IPR036249">
    <property type="entry name" value="Thioredoxin-like_sf"/>
</dbReference>
<dbReference type="GO" id="GO:0042744">
    <property type="term" value="P:hydrogen peroxide catabolic process"/>
    <property type="evidence" value="ECO:0007669"/>
    <property type="project" value="TreeGrafter"/>
</dbReference>
<keyword evidence="4" id="KW-1015">Disulfide bond</keyword>
<sequence length="147" mass="16809">PILRRREKKVDLNKSSILYEISQAIIGTRRMPLQLKKPAPEFKGVALIDGAFKDISLKDFEGQYVVLLFYPLDFTFVCPTEITAFSDHSEEFLRSNCQVIATSCDSEFCHLAWSQTPRMHGKSYAPAKCLLEFAFRHAQTAVLFRCL</sequence>
<dbReference type="GO" id="GO:0045454">
    <property type="term" value="P:cell redox homeostasis"/>
    <property type="evidence" value="ECO:0007669"/>
    <property type="project" value="TreeGrafter"/>
</dbReference>
<dbReference type="GO" id="GO:0005829">
    <property type="term" value="C:cytosol"/>
    <property type="evidence" value="ECO:0007669"/>
    <property type="project" value="TreeGrafter"/>
</dbReference>
<dbReference type="PROSITE" id="PS51352">
    <property type="entry name" value="THIOREDOXIN_2"/>
    <property type="match status" value="1"/>
</dbReference>
<accession>A0A0A9XNN6</accession>
<feature type="domain" description="Thioredoxin" evidence="7">
    <location>
        <begin position="33"/>
        <end position="147"/>
    </location>
</feature>
<dbReference type="PANTHER" id="PTHR10681:SF163">
    <property type="entry name" value="AT16346P-RELATED"/>
    <property type="match status" value="1"/>
</dbReference>
<keyword evidence="5" id="KW-0676">Redox-active center</keyword>
<name>A0A0A9XNN6_LYGHE</name>